<sequence>MCSTPTPIPRATFSLVSPSTSTGLVNSSKGLLRVAAELAFWPNVSGLEDG</sequence>
<organism evidence="1 2">
    <name type="scientific">Dreissena polymorpha</name>
    <name type="common">Zebra mussel</name>
    <name type="synonym">Mytilus polymorpha</name>
    <dbReference type="NCBI Taxonomy" id="45954"/>
    <lineage>
        <taxon>Eukaryota</taxon>
        <taxon>Metazoa</taxon>
        <taxon>Spiralia</taxon>
        <taxon>Lophotrochozoa</taxon>
        <taxon>Mollusca</taxon>
        <taxon>Bivalvia</taxon>
        <taxon>Autobranchia</taxon>
        <taxon>Heteroconchia</taxon>
        <taxon>Euheterodonta</taxon>
        <taxon>Imparidentia</taxon>
        <taxon>Neoheterodontei</taxon>
        <taxon>Myida</taxon>
        <taxon>Dreissenoidea</taxon>
        <taxon>Dreissenidae</taxon>
        <taxon>Dreissena</taxon>
    </lineage>
</organism>
<accession>A0A9D4N516</accession>
<reference evidence="1" key="1">
    <citation type="journal article" date="2019" name="bioRxiv">
        <title>The Genome of the Zebra Mussel, Dreissena polymorpha: A Resource for Invasive Species Research.</title>
        <authorList>
            <person name="McCartney M.A."/>
            <person name="Auch B."/>
            <person name="Kono T."/>
            <person name="Mallez S."/>
            <person name="Zhang Y."/>
            <person name="Obille A."/>
            <person name="Becker A."/>
            <person name="Abrahante J.E."/>
            <person name="Garbe J."/>
            <person name="Badalamenti J.P."/>
            <person name="Herman A."/>
            <person name="Mangelson H."/>
            <person name="Liachko I."/>
            <person name="Sullivan S."/>
            <person name="Sone E.D."/>
            <person name="Koren S."/>
            <person name="Silverstein K.A.T."/>
            <person name="Beckman K.B."/>
            <person name="Gohl D.M."/>
        </authorList>
    </citation>
    <scope>NUCLEOTIDE SEQUENCE</scope>
    <source>
        <strain evidence="1">Duluth1</strain>
        <tissue evidence="1">Whole animal</tissue>
    </source>
</reference>
<evidence type="ECO:0000313" key="2">
    <source>
        <dbReference type="Proteomes" id="UP000828390"/>
    </source>
</evidence>
<comment type="caution">
    <text evidence="1">The sequence shown here is derived from an EMBL/GenBank/DDBJ whole genome shotgun (WGS) entry which is preliminary data.</text>
</comment>
<name>A0A9D4N516_DREPO</name>
<reference evidence="1" key="2">
    <citation type="submission" date="2020-11" db="EMBL/GenBank/DDBJ databases">
        <authorList>
            <person name="McCartney M.A."/>
            <person name="Auch B."/>
            <person name="Kono T."/>
            <person name="Mallez S."/>
            <person name="Becker A."/>
            <person name="Gohl D.M."/>
            <person name="Silverstein K.A.T."/>
            <person name="Koren S."/>
            <person name="Bechman K.B."/>
            <person name="Herman A."/>
            <person name="Abrahante J.E."/>
            <person name="Garbe J."/>
        </authorList>
    </citation>
    <scope>NUCLEOTIDE SEQUENCE</scope>
    <source>
        <strain evidence="1">Duluth1</strain>
        <tissue evidence="1">Whole animal</tissue>
    </source>
</reference>
<keyword evidence="2" id="KW-1185">Reference proteome</keyword>
<dbReference type="Proteomes" id="UP000828390">
    <property type="component" value="Unassembled WGS sequence"/>
</dbReference>
<evidence type="ECO:0000313" key="1">
    <source>
        <dbReference type="EMBL" id="KAH3887966.1"/>
    </source>
</evidence>
<dbReference type="EMBL" id="JAIWYP010000001">
    <property type="protein sequence ID" value="KAH3887966.1"/>
    <property type="molecule type" value="Genomic_DNA"/>
</dbReference>
<proteinExistence type="predicted"/>
<dbReference type="AlphaFoldDB" id="A0A9D4N516"/>
<protein>
    <submittedName>
        <fullName evidence="1">Uncharacterized protein</fullName>
    </submittedName>
</protein>
<gene>
    <name evidence="1" type="ORF">DPMN_011988</name>
</gene>